<dbReference type="InterPro" id="IPR036705">
    <property type="entry name" value="Ribosyl_crysJ1_sf"/>
</dbReference>
<evidence type="ECO:0000313" key="1">
    <source>
        <dbReference type="EMBL" id="KAF0747814.1"/>
    </source>
</evidence>
<name>A0A6A5AE31_APHAT</name>
<comment type="caution">
    <text evidence="1">The sequence shown here is derived from an EMBL/GenBank/DDBJ whole genome shotgun (WGS) entry which is preliminary data.</text>
</comment>
<proteinExistence type="predicted"/>
<organism evidence="1 2">
    <name type="scientific">Aphanomyces astaci</name>
    <name type="common">Crayfish plague agent</name>
    <dbReference type="NCBI Taxonomy" id="112090"/>
    <lineage>
        <taxon>Eukaryota</taxon>
        <taxon>Sar</taxon>
        <taxon>Stramenopiles</taxon>
        <taxon>Oomycota</taxon>
        <taxon>Saprolegniomycetes</taxon>
        <taxon>Saprolegniales</taxon>
        <taxon>Verrucalvaceae</taxon>
        <taxon>Aphanomyces</taxon>
    </lineage>
</organism>
<sequence length="140" mass="14683">MEMLARIEGALLGLYVGDAVAMPVHWMVAIPSYNLQQLEADYGQITGYTKPKDTFMGSIMNLSSTGGGGRGSDKGDVVGSVILHGKKQFWVRGGNFHYHLGLQAGGGKHAGGAIGEAARAHAVDTFVRRNDGPGRSVPGS</sequence>
<feature type="non-terminal residue" evidence="1">
    <location>
        <position position="140"/>
    </location>
</feature>
<accession>A0A6A5AE31</accession>
<dbReference type="Gene3D" id="1.10.4080.10">
    <property type="entry name" value="ADP-ribosylation/Crystallin J1"/>
    <property type="match status" value="1"/>
</dbReference>
<protein>
    <submittedName>
        <fullName evidence="1">Uncharacterized protein</fullName>
    </submittedName>
</protein>
<dbReference type="AlphaFoldDB" id="A0A6A5AE31"/>
<evidence type="ECO:0000313" key="2">
    <source>
        <dbReference type="Proteomes" id="UP000469452"/>
    </source>
</evidence>
<gene>
    <name evidence="1" type="ORF">AaE_007579</name>
</gene>
<reference evidence="1 2" key="1">
    <citation type="submission" date="2019-06" db="EMBL/GenBank/DDBJ databases">
        <title>Genomics analysis of Aphanomyces spp. identifies a new class of oomycete effector associated with host adaptation.</title>
        <authorList>
            <person name="Gaulin E."/>
        </authorList>
    </citation>
    <scope>NUCLEOTIDE SEQUENCE [LARGE SCALE GENOMIC DNA]</scope>
    <source>
        <strain evidence="1 2">E</strain>
    </source>
</reference>
<dbReference type="SUPFAM" id="SSF101478">
    <property type="entry name" value="ADP-ribosylglycohydrolase"/>
    <property type="match status" value="1"/>
</dbReference>
<dbReference type="EMBL" id="VJMI01013423">
    <property type="protein sequence ID" value="KAF0747814.1"/>
    <property type="molecule type" value="Genomic_DNA"/>
</dbReference>
<dbReference type="VEuPathDB" id="FungiDB:H257_03922"/>
<dbReference type="Proteomes" id="UP000469452">
    <property type="component" value="Unassembled WGS sequence"/>
</dbReference>